<evidence type="ECO:0000313" key="1">
    <source>
        <dbReference type="EMBL" id="EZQ01735.1"/>
    </source>
</evidence>
<organism evidence="1 2">
    <name type="scientific">Candidatus Acidianus copahuensis</name>
    <dbReference type="NCBI Taxonomy" id="1160895"/>
    <lineage>
        <taxon>Archaea</taxon>
        <taxon>Thermoproteota</taxon>
        <taxon>Thermoprotei</taxon>
        <taxon>Sulfolobales</taxon>
        <taxon>Sulfolobaceae</taxon>
        <taxon>Acidianus</taxon>
    </lineage>
</organism>
<dbReference type="PANTHER" id="PTHR39640">
    <property type="entry name" value="VNG6129C"/>
    <property type="match status" value="1"/>
</dbReference>
<name>A0A031LJR8_9CREN</name>
<dbReference type="Pfam" id="PF05626">
    <property type="entry name" value="DUF790"/>
    <property type="match status" value="1"/>
</dbReference>
<dbReference type="Proteomes" id="UP000024332">
    <property type="component" value="Unassembled WGS sequence"/>
</dbReference>
<dbReference type="RefSeq" id="WP_048100652.1">
    <property type="nucleotide sequence ID" value="NZ_JFZT01000062.1"/>
</dbReference>
<evidence type="ECO:0008006" key="3">
    <source>
        <dbReference type="Google" id="ProtNLM"/>
    </source>
</evidence>
<evidence type="ECO:0000313" key="2">
    <source>
        <dbReference type="Proteomes" id="UP000024332"/>
    </source>
</evidence>
<dbReference type="STRING" id="1160895.CM19_12415"/>
<protein>
    <recommendedName>
        <fullName evidence="3">Nuclease</fullName>
    </recommendedName>
</protein>
<gene>
    <name evidence="1" type="ORF">CM19_12415</name>
</gene>
<dbReference type="PIRSF" id="PIRSF019435">
    <property type="entry name" value="UCP019435"/>
    <property type="match status" value="1"/>
</dbReference>
<keyword evidence="2" id="KW-1185">Reference proteome</keyword>
<dbReference type="OrthoDB" id="57367at2157"/>
<dbReference type="InterPro" id="IPR008508">
    <property type="entry name" value="Bax1"/>
</dbReference>
<reference evidence="1 2" key="1">
    <citation type="submission" date="2014-03" db="EMBL/GenBank/DDBJ databases">
        <title>Draft genome sequence of the novel thermoacidophilic archaea Acidianus copahuensis ALE1 strain, isolated from Copahue volcanic area in Neuquen Argentina.</title>
        <authorList>
            <person name="Urbieta M.S."/>
            <person name="Rascovan N."/>
            <person name="Castro C."/>
            <person name="Revale S."/>
            <person name="Giaveno M.A."/>
            <person name="Vazquez M.P."/>
            <person name="Donati E.R."/>
        </authorList>
    </citation>
    <scope>NUCLEOTIDE SEQUENCE [LARGE SCALE GENOMIC DNA]</scope>
    <source>
        <strain evidence="1 2">ALE1</strain>
    </source>
</reference>
<dbReference type="EMBL" id="JFZT01000062">
    <property type="protein sequence ID" value="EZQ01735.1"/>
    <property type="molecule type" value="Genomic_DNA"/>
</dbReference>
<sequence length="481" mass="56533">MLPSDLARFKIYGDEVSPIFADEKDLELAKSIISIFKPGKKVGDVREEIKVLEDVYKLSPLRVKLIRGLYRVFLREAKLSEDSPIDPRIIRRELYSIGPVITHEDRQKVIKEVSSRLNVNVEKYMFSDLEDEKIIKELPTITPDDLIKAYNLSLLQTMLFKAYKVEVEMEGNWKEVARRIKWLGLMYFAYSNPVRIEILGPATLIKMTEKYGRNMALILPYVVSSKKWRISAEIVLGKKKKRLYKMEIKDFPLILSKHFNEEKFDSTVEEKFYEDFLKNIKGWKIIREPEAIVVGDRLFIPDFVIEKDPFKIYVEIVGFWTKGYIREKIDKLRGLKSSEILILLNEELAKEDFPESNIIKYKGKVNIALVYSWLKRYEETHSNFNFDYSLSGDIVSLVDIAKKLGINQEILRKNLKQVKGYVLLNNYYIKEELFNKLSKMDFSGMRLSEITKVYGDYIIEVLERLGYKFKWDSVIDARVIR</sequence>
<proteinExistence type="predicted"/>
<comment type="caution">
    <text evidence="1">The sequence shown here is derived from an EMBL/GenBank/DDBJ whole genome shotgun (WGS) entry which is preliminary data.</text>
</comment>
<dbReference type="PANTHER" id="PTHR39640:SF1">
    <property type="entry name" value="DUF790 FAMILY PROTEIN"/>
    <property type="match status" value="1"/>
</dbReference>
<dbReference type="AlphaFoldDB" id="A0A031LJR8"/>
<accession>A0A031LJR8</accession>